<organism evidence="3 4">
    <name type="scientific">Teratosphaeria destructans</name>
    <dbReference type="NCBI Taxonomy" id="418781"/>
    <lineage>
        <taxon>Eukaryota</taxon>
        <taxon>Fungi</taxon>
        <taxon>Dikarya</taxon>
        <taxon>Ascomycota</taxon>
        <taxon>Pezizomycotina</taxon>
        <taxon>Dothideomycetes</taxon>
        <taxon>Dothideomycetidae</taxon>
        <taxon>Mycosphaerellales</taxon>
        <taxon>Teratosphaeriaceae</taxon>
        <taxon>Teratosphaeria</taxon>
    </lineage>
</organism>
<feature type="transmembrane region" description="Helical" evidence="2">
    <location>
        <begin position="127"/>
        <end position="153"/>
    </location>
</feature>
<proteinExistence type="predicted"/>
<accession>A0A9W7W0V3</accession>
<feature type="transmembrane region" description="Helical" evidence="2">
    <location>
        <begin position="212"/>
        <end position="234"/>
    </location>
</feature>
<reference evidence="3 4" key="1">
    <citation type="journal article" date="2018" name="IMA Fungus">
        <title>IMA Genome-F 10: Nine draft genome sequences of Claviceps purpurea s.lat., including C. arundinis, C. humidiphila, and C. cf. spartinae, pseudomolecules for the pitch canker pathogen Fusarium circinatum, draft genome of Davidsoniella eucalypti, Grosmannia galeiformis, Quambalaria eucalypti, and Teratosphaeria destructans.</title>
        <authorList>
            <person name="Wingfield B.D."/>
            <person name="Liu M."/>
            <person name="Nguyen H.D."/>
            <person name="Lane F.A."/>
            <person name="Morgan S.W."/>
            <person name="De Vos L."/>
            <person name="Wilken P.M."/>
            <person name="Duong T.A."/>
            <person name="Aylward J."/>
            <person name="Coetzee M.P."/>
            <person name="Dadej K."/>
            <person name="De Beer Z.W."/>
            <person name="Findlay W."/>
            <person name="Havenga M."/>
            <person name="Kolarik M."/>
            <person name="Menzies J.G."/>
            <person name="Naidoo K."/>
            <person name="Pochopski O."/>
            <person name="Shoukouhi P."/>
            <person name="Santana Q.C."/>
            <person name="Seifert K.A."/>
            <person name="Soal N."/>
            <person name="Steenkamp E.T."/>
            <person name="Tatham C.T."/>
            <person name="van der Nest M.A."/>
            <person name="Wingfield M.J."/>
        </authorList>
    </citation>
    <scope>NUCLEOTIDE SEQUENCE [LARGE SCALE GENOMIC DNA]</scope>
    <source>
        <strain evidence="3">CMW44962</strain>
    </source>
</reference>
<evidence type="ECO:0000313" key="4">
    <source>
        <dbReference type="Proteomes" id="UP001138500"/>
    </source>
</evidence>
<feature type="transmembrane region" description="Helical" evidence="2">
    <location>
        <begin position="254"/>
        <end position="271"/>
    </location>
</feature>
<protein>
    <submittedName>
        <fullName evidence="3">Uncharacterized protein</fullName>
    </submittedName>
</protein>
<name>A0A9W7W0V3_9PEZI</name>
<keyword evidence="4" id="KW-1185">Reference proteome</keyword>
<sequence>MSPLPQESEARLRAMEKQAMSQVQRMTELEKAVTGLVASVHCVTTELDGCSSSCASLQATENHCKIDPAQEEYKMDLANPSNLVKPQVDLSFLHDLWLTFYLFPCMITIIWLTLLHTESDDLYMDHILVRILPTIGVMAAVASFCGSVLVFALKSILKQEIVRIALGRTATHTTATAKVCARSLVNMYGTGRTKLAHFCQQLRPSAGAMRRFLKCIAVIGICALLYASEFYFQFATWVVGDTVSFIISFYIKQPLFLLPAVASGLILQFLFQAKEGVDDGQQAAVDQDDKTRFSTIRKDTLIVPFTSHSSREEESEEEYCSDEEYQNEEGAGYSSHSTAEQESAWKTRRAMWLIGRCWRRTTRSRCRQAIEMLITPQCLLVARSASDGKVALKHCVRRFMAMLNQSE</sequence>
<dbReference type="AlphaFoldDB" id="A0A9W7W0V3"/>
<comment type="caution">
    <text evidence="3">The sequence shown here is derived from an EMBL/GenBank/DDBJ whole genome shotgun (WGS) entry which is preliminary data.</text>
</comment>
<keyword evidence="2" id="KW-0812">Transmembrane</keyword>
<feature type="region of interest" description="Disordered" evidence="1">
    <location>
        <begin position="309"/>
        <end position="340"/>
    </location>
</feature>
<evidence type="ECO:0000313" key="3">
    <source>
        <dbReference type="EMBL" id="KAH9825640.1"/>
    </source>
</evidence>
<keyword evidence="2" id="KW-0472">Membrane</keyword>
<dbReference type="EMBL" id="RIBY02002090">
    <property type="protein sequence ID" value="KAH9825640.1"/>
    <property type="molecule type" value="Genomic_DNA"/>
</dbReference>
<keyword evidence="2" id="KW-1133">Transmembrane helix</keyword>
<feature type="compositionally biased region" description="Acidic residues" evidence="1">
    <location>
        <begin position="313"/>
        <end position="327"/>
    </location>
</feature>
<evidence type="ECO:0000256" key="1">
    <source>
        <dbReference type="SAM" id="MobiDB-lite"/>
    </source>
</evidence>
<gene>
    <name evidence="3" type="ORF">Tdes44962_MAKER04082</name>
</gene>
<reference evidence="3 4" key="2">
    <citation type="journal article" date="2021" name="Curr. Genet.">
        <title>Genetic response to nitrogen starvation in the aggressive Eucalyptus foliar pathogen Teratosphaeria destructans.</title>
        <authorList>
            <person name="Havenga M."/>
            <person name="Wingfield B.D."/>
            <person name="Wingfield M.J."/>
            <person name="Dreyer L.L."/>
            <person name="Roets F."/>
            <person name="Aylward J."/>
        </authorList>
    </citation>
    <scope>NUCLEOTIDE SEQUENCE [LARGE SCALE GENOMIC DNA]</scope>
    <source>
        <strain evidence="3">CMW44962</strain>
    </source>
</reference>
<evidence type="ECO:0000256" key="2">
    <source>
        <dbReference type="SAM" id="Phobius"/>
    </source>
</evidence>
<dbReference type="Proteomes" id="UP001138500">
    <property type="component" value="Unassembled WGS sequence"/>
</dbReference>
<feature type="transmembrane region" description="Helical" evidence="2">
    <location>
        <begin position="96"/>
        <end position="115"/>
    </location>
</feature>